<dbReference type="RefSeq" id="XP_022239498.1">
    <property type="nucleotide sequence ID" value="XM_022383790.1"/>
</dbReference>
<organism evidence="1 2">
    <name type="scientific">Limulus polyphemus</name>
    <name type="common">Atlantic horseshoe crab</name>
    <dbReference type="NCBI Taxonomy" id="6850"/>
    <lineage>
        <taxon>Eukaryota</taxon>
        <taxon>Metazoa</taxon>
        <taxon>Ecdysozoa</taxon>
        <taxon>Arthropoda</taxon>
        <taxon>Chelicerata</taxon>
        <taxon>Merostomata</taxon>
        <taxon>Xiphosura</taxon>
        <taxon>Limulidae</taxon>
        <taxon>Limulus</taxon>
    </lineage>
</organism>
<dbReference type="Gene3D" id="3.30.450.20">
    <property type="entry name" value="PAS domain"/>
    <property type="match status" value="1"/>
</dbReference>
<evidence type="ECO:0000313" key="1">
    <source>
        <dbReference type="Proteomes" id="UP000694941"/>
    </source>
</evidence>
<name>A0ABM1S793_LIMPO</name>
<sequence>MKTFQKMKQEFCTRLFSAPLAVVAMAVLWTAVAPLVAEGCLQCKHKSIRKRNDKFPNDREAVKETMSNFDRVLQMIDEVTNSNFCENHEKYRSLPLEMPTNLFDIVRQKVDLVARVLEGYFPHKNEGVLKTFVKEIFRSGDVIFTTRIAWTGNGTIWQPVYYIQMRRTSSSSEFNSKLEERHNYSLNENRPWLDYISAFFRGGSKTENKSPRKNNFELGRWTKPYYTCDERKWLLSYTTLLYAKLKGVRANKDNERYVFGNLL</sequence>
<keyword evidence="2" id="KW-0675">Receptor</keyword>
<protein>
    <submittedName>
        <fullName evidence="2">Probable G-protein coupled receptor CG31760</fullName>
    </submittedName>
</protein>
<dbReference type="Proteomes" id="UP000694941">
    <property type="component" value="Unplaced"/>
</dbReference>
<reference evidence="2" key="1">
    <citation type="submission" date="2025-08" db="UniProtKB">
        <authorList>
            <consortium name="RefSeq"/>
        </authorList>
    </citation>
    <scope>IDENTIFICATION</scope>
    <source>
        <tissue evidence="2">Muscle</tissue>
    </source>
</reference>
<dbReference type="GeneID" id="111085402"/>
<gene>
    <name evidence="2" type="primary">LOC111085402</name>
</gene>
<accession>A0ABM1S793</accession>
<proteinExistence type="predicted"/>
<keyword evidence="1" id="KW-1185">Reference proteome</keyword>
<evidence type="ECO:0000313" key="2">
    <source>
        <dbReference type="RefSeq" id="XP_022239498.1"/>
    </source>
</evidence>